<proteinExistence type="inferred from homology"/>
<dbReference type="Pfam" id="PF08240">
    <property type="entry name" value="ADH_N"/>
    <property type="match status" value="1"/>
</dbReference>
<dbReference type="Gene3D" id="3.90.180.10">
    <property type="entry name" value="Medium-chain alcohol dehydrogenases, catalytic domain"/>
    <property type="match status" value="1"/>
</dbReference>
<dbReference type="GO" id="GO:0008270">
    <property type="term" value="F:zinc ion binding"/>
    <property type="evidence" value="ECO:0007669"/>
    <property type="project" value="InterPro"/>
</dbReference>
<protein>
    <submittedName>
        <fullName evidence="7">Oxidoreductase</fullName>
    </submittedName>
</protein>
<dbReference type="InterPro" id="IPR036291">
    <property type="entry name" value="NAD(P)-bd_dom_sf"/>
</dbReference>
<keyword evidence="3" id="KW-0479">Metal-binding</keyword>
<comment type="caution">
    <text evidence="7">The sequence shown here is derived from an EMBL/GenBank/DDBJ whole genome shotgun (WGS) entry which is preliminary data.</text>
</comment>
<dbReference type="PROSITE" id="PS00059">
    <property type="entry name" value="ADH_ZINC"/>
    <property type="match status" value="1"/>
</dbReference>
<reference evidence="7 8" key="1">
    <citation type="submission" date="2016-07" db="EMBL/GenBank/DDBJ databases">
        <title>Draft genome sequence of Prauserella sp. YIM 121212, isolated from alkaline soil.</title>
        <authorList>
            <person name="Ruckert C."/>
            <person name="Albersmeier A."/>
            <person name="Jiang C.-L."/>
            <person name="Jiang Y."/>
            <person name="Kalinowski J."/>
            <person name="Schneider O."/>
            <person name="Winkler A."/>
            <person name="Zotchev S.B."/>
        </authorList>
    </citation>
    <scope>NUCLEOTIDE SEQUENCE [LARGE SCALE GENOMIC DNA]</scope>
    <source>
        <strain evidence="7 8">YIM 121212</strain>
    </source>
</reference>
<dbReference type="SUPFAM" id="SSF50129">
    <property type="entry name" value="GroES-like"/>
    <property type="match status" value="1"/>
</dbReference>
<dbReference type="InterPro" id="IPR011032">
    <property type="entry name" value="GroES-like_sf"/>
</dbReference>
<dbReference type="SMART" id="SM00829">
    <property type="entry name" value="PKS_ER"/>
    <property type="match status" value="1"/>
</dbReference>
<dbReference type="InterPro" id="IPR020843">
    <property type="entry name" value="ER"/>
</dbReference>
<dbReference type="PANTHER" id="PTHR43350:SF17">
    <property type="entry name" value="NAD-DEPENDENT ALCOHOL DEHYDROGENASE"/>
    <property type="match status" value="1"/>
</dbReference>
<evidence type="ECO:0000256" key="3">
    <source>
        <dbReference type="ARBA" id="ARBA00022723"/>
    </source>
</evidence>
<dbReference type="Pfam" id="PF13602">
    <property type="entry name" value="ADH_zinc_N_2"/>
    <property type="match status" value="1"/>
</dbReference>
<evidence type="ECO:0000256" key="4">
    <source>
        <dbReference type="ARBA" id="ARBA00022833"/>
    </source>
</evidence>
<comment type="cofactor">
    <cofactor evidence="1">
        <name>Zn(2+)</name>
        <dbReference type="ChEBI" id="CHEBI:29105"/>
    </cofactor>
</comment>
<dbReference type="Gene3D" id="3.40.50.720">
    <property type="entry name" value="NAD(P)-binding Rossmann-like Domain"/>
    <property type="match status" value="1"/>
</dbReference>
<dbReference type="InterPro" id="IPR013154">
    <property type="entry name" value="ADH-like_N"/>
</dbReference>
<evidence type="ECO:0000256" key="5">
    <source>
        <dbReference type="ARBA" id="ARBA00023002"/>
    </source>
</evidence>
<keyword evidence="4" id="KW-0862">Zinc</keyword>
<keyword evidence="5" id="KW-0560">Oxidoreductase</keyword>
<evidence type="ECO:0000256" key="1">
    <source>
        <dbReference type="ARBA" id="ARBA00001947"/>
    </source>
</evidence>
<keyword evidence="8" id="KW-1185">Reference proteome</keyword>
<evidence type="ECO:0000313" key="8">
    <source>
        <dbReference type="Proteomes" id="UP000247892"/>
    </source>
</evidence>
<organism evidence="7 8">
    <name type="scientific">Prauserella flavalba</name>
    <dbReference type="NCBI Taxonomy" id="1477506"/>
    <lineage>
        <taxon>Bacteria</taxon>
        <taxon>Bacillati</taxon>
        <taxon>Actinomycetota</taxon>
        <taxon>Actinomycetes</taxon>
        <taxon>Pseudonocardiales</taxon>
        <taxon>Pseudonocardiaceae</taxon>
        <taxon>Prauserella</taxon>
    </lineage>
</organism>
<dbReference type="EMBL" id="MASU01000021">
    <property type="protein sequence ID" value="PXY18433.1"/>
    <property type="molecule type" value="Genomic_DNA"/>
</dbReference>
<dbReference type="Proteomes" id="UP000247892">
    <property type="component" value="Unassembled WGS sequence"/>
</dbReference>
<dbReference type="AlphaFoldDB" id="A0A318LDR8"/>
<evidence type="ECO:0000313" key="7">
    <source>
        <dbReference type="EMBL" id="PXY18433.1"/>
    </source>
</evidence>
<dbReference type="InterPro" id="IPR002328">
    <property type="entry name" value="ADH_Zn_CS"/>
</dbReference>
<comment type="similarity">
    <text evidence="2">Belongs to the zinc-containing alcohol dehydrogenase family.</text>
</comment>
<evidence type="ECO:0000259" key="6">
    <source>
        <dbReference type="SMART" id="SM00829"/>
    </source>
</evidence>
<dbReference type="PANTHER" id="PTHR43350">
    <property type="entry name" value="NAD-DEPENDENT ALCOHOL DEHYDROGENASE"/>
    <property type="match status" value="1"/>
</dbReference>
<sequence length="347" mass="35695">MRAIQYLGAGQVSRTDVPMPTATPGRVLLRVAAAGICHTDVHFRASPHPAIPPGTVLGHEIAGTIVERGDGVTSFAVGDQVIVHPVWSCGTCRQCVAGVTNACLSTAGRLSQPPVPGVSVDGGLAEFVAVPATALVAADALDPAFAATLTDAGLVPYHSINAVGDLLRPGSCAVVIGIGGLGQFAVEILRASTVAKVIALDVRQQALDEVRAKVDHTFVSTDDDIAEKVLRAAGGHGADLVLDLVGTTTTLALAGAVVAPYGTIRVPGQGDGTLQFETARTSTTLPRGATISRPYSGTRQDLVDLVALARTGCLTTRITHYGFENALTAFDDLENGRLVGRAVVIMD</sequence>
<name>A0A318LDR8_9PSEU</name>
<dbReference type="OrthoDB" id="334894at2"/>
<feature type="domain" description="Enoyl reductase (ER)" evidence="6">
    <location>
        <begin position="10"/>
        <end position="344"/>
    </location>
</feature>
<dbReference type="SUPFAM" id="SSF51735">
    <property type="entry name" value="NAD(P)-binding Rossmann-fold domains"/>
    <property type="match status" value="1"/>
</dbReference>
<gene>
    <name evidence="7" type="ORF">BA062_35565</name>
</gene>
<evidence type="ECO:0000256" key="2">
    <source>
        <dbReference type="ARBA" id="ARBA00008072"/>
    </source>
</evidence>
<dbReference type="GO" id="GO:0016491">
    <property type="term" value="F:oxidoreductase activity"/>
    <property type="evidence" value="ECO:0007669"/>
    <property type="project" value="UniProtKB-KW"/>
</dbReference>
<accession>A0A318LDR8</accession>